<gene>
    <name evidence="2" type="ORF">ACFO0C_31360</name>
</gene>
<dbReference type="InterPro" id="IPR004017">
    <property type="entry name" value="Cys_rich_dom"/>
</dbReference>
<feature type="domain" description="Cysteine-rich" evidence="1">
    <location>
        <begin position="134"/>
        <end position="218"/>
    </location>
</feature>
<keyword evidence="3" id="KW-1185">Reference proteome</keyword>
<dbReference type="Pfam" id="PF02754">
    <property type="entry name" value="CCG"/>
    <property type="match status" value="2"/>
</dbReference>
<reference evidence="3" key="1">
    <citation type="journal article" date="2019" name="Int. J. Syst. Evol. Microbiol.">
        <title>The Global Catalogue of Microorganisms (GCM) 10K type strain sequencing project: providing services to taxonomists for standard genome sequencing and annotation.</title>
        <authorList>
            <consortium name="The Broad Institute Genomics Platform"/>
            <consortium name="The Broad Institute Genome Sequencing Center for Infectious Disease"/>
            <person name="Wu L."/>
            <person name="Ma J."/>
        </authorList>
    </citation>
    <scope>NUCLEOTIDE SEQUENCE [LARGE SCALE GENOMIC DNA]</scope>
    <source>
        <strain evidence="3">TBRC 5832</strain>
    </source>
</reference>
<organism evidence="2 3">
    <name type="scientific">Actinoplanes subglobosus</name>
    <dbReference type="NCBI Taxonomy" id="1547892"/>
    <lineage>
        <taxon>Bacteria</taxon>
        <taxon>Bacillati</taxon>
        <taxon>Actinomycetota</taxon>
        <taxon>Actinomycetes</taxon>
        <taxon>Micromonosporales</taxon>
        <taxon>Micromonosporaceae</taxon>
        <taxon>Actinoplanes</taxon>
    </lineage>
</organism>
<protein>
    <submittedName>
        <fullName evidence="2">(Fe-S)-binding protein</fullName>
    </submittedName>
</protein>
<dbReference type="RefSeq" id="WP_378070323.1">
    <property type="nucleotide sequence ID" value="NZ_JBHSBL010000020.1"/>
</dbReference>
<dbReference type="EMBL" id="JBHSBL010000020">
    <property type="protein sequence ID" value="MFC4069444.1"/>
    <property type="molecule type" value="Genomic_DNA"/>
</dbReference>
<dbReference type="PANTHER" id="PTHR30296">
    <property type="entry name" value="UNCHARACTERIZED PROTEIN YKGE"/>
    <property type="match status" value="1"/>
</dbReference>
<feature type="domain" description="Cysteine-rich" evidence="1">
    <location>
        <begin position="3"/>
        <end position="83"/>
    </location>
</feature>
<evidence type="ECO:0000313" key="3">
    <source>
        <dbReference type="Proteomes" id="UP001595867"/>
    </source>
</evidence>
<dbReference type="Proteomes" id="UP001595867">
    <property type="component" value="Unassembled WGS sequence"/>
</dbReference>
<proteinExistence type="predicted"/>
<comment type="caution">
    <text evidence="2">The sequence shown here is derived from an EMBL/GenBank/DDBJ whole genome shotgun (WGS) entry which is preliminary data.</text>
</comment>
<sequence>MRIAFFATCLADTLFPEAAKATVRLLERLGHEVVFPFEQTCCGQMHINTGYQKEALPLVRRYASVFDRYDVIVVPSGSCAGSIRHQHGIVAATHGEAGLAARSASVAARTYELSELLIDVLQIEDVGAYYPHRVTYHPTCHSLRMTRVGDKPLRLLRRVRGLDLVELPAAEQCCGFGGTFAIKNAETSTAMLADKMTNIVSTGADVCTAGDSSCLMHIGGGLSRLRTGVRTVHLAEILASTEYA</sequence>
<dbReference type="PANTHER" id="PTHR30296:SF0">
    <property type="entry name" value="LACTATE UTILIZATION PROTEIN A"/>
    <property type="match status" value="1"/>
</dbReference>
<name>A0ABV8J332_9ACTN</name>
<evidence type="ECO:0000313" key="2">
    <source>
        <dbReference type="EMBL" id="MFC4069444.1"/>
    </source>
</evidence>
<evidence type="ECO:0000259" key="1">
    <source>
        <dbReference type="Pfam" id="PF02754"/>
    </source>
</evidence>
<accession>A0ABV8J332</accession>